<protein>
    <submittedName>
        <fullName evidence="1">Uncharacterized protein</fullName>
    </submittedName>
</protein>
<evidence type="ECO:0000313" key="2">
    <source>
        <dbReference type="Proteomes" id="UP000257109"/>
    </source>
</evidence>
<organism evidence="1 2">
    <name type="scientific">Mucuna pruriens</name>
    <name type="common">Velvet bean</name>
    <name type="synonym">Dolichos pruriens</name>
    <dbReference type="NCBI Taxonomy" id="157652"/>
    <lineage>
        <taxon>Eukaryota</taxon>
        <taxon>Viridiplantae</taxon>
        <taxon>Streptophyta</taxon>
        <taxon>Embryophyta</taxon>
        <taxon>Tracheophyta</taxon>
        <taxon>Spermatophyta</taxon>
        <taxon>Magnoliopsida</taxon>
        <taxon>eudicotyledons</taxon>
        <taxon>Gunneridae</taxon>
        <taxon>Pentapetalae</taxon>
        <taxon>rosids</taxon>
        <taxon>fabids</taxon>
        <taxon>Fabales</taxon>
        <taxon>Fabaceae</taxon>
        <taxon>Papilionoideae</taxon>
        <taxon>50 kb inversion clade</taxon>
        <taxon>NPAAA clade</taxon>
        <taxon>indigoferoid/millettioid clade</taxon>
        <taxon>Phaseoleae</taxon>
        <taxon>Mucuna</taxon>
    </lineage>
</organism>
<evidence type="ECO:0000313" key="1">
    <source>
        <dbReference type="EMBL" id="RDY13202.1"/>
    </source>
</evidence>
<gene>
    <name evidence="1" type="ORF">CR513_01912</name>
</gene>
<feature type="non-terminal residue" evidence="1">
    <location>
        <position position="1"/>
    </location>
</feature>
<dbReference type="EMBL" id="QJKJ01000321">
    <property type="protein sequence ID" value="RDY13202.1"/>
    <property type="molecule type" value="Genomic_DNA"/>
</dbReference>
<keyword evidence="2" id="KW-1185">Reference proteome</keyword>
<reference evidence="1" key="1">
    <citation type="submission" date="2018-05" db="EMBL/GenBank/DDBJ databases">
        <title>Draft genome of Mucuna pruriens seed.</title>
        <authorList>
            <person name="Nnadi N.E."/>
            <person name="Vos R."/>
            <person name="Hasami M.H."/>
            <person name="Devisetty U.K."/>
            <person name="Aguiy J.C."/>
        </authorList>
    </citation>
    <scope>NUCLEOTIDE SEQUENCE [LARGE SCALE GENOMIC DNA]</scope>
    <source>
        <strain evidence="1">JCA_2017</strain>
    </source>
</reference>
<accession>A0A371IDT8</accession>
<sequence>MIVCFEHLYGTADNLNIQIYSENIFRDILAGQSTHNGQLNVIQCNKLVESIYMNSSYDILGNIVHSFKIEGSYSGVCPCDGSLPCIWYSVSLAVEGENVKQVVEVCNEFVFEVGVGAVVSYIEEVVIRCLLASMLISLPTYSVSQNAVLVIIYAFSQPPTPWFILLLNLLRKERSRLFRLFSSPHGIYSATNSRVHATTFVYKIFLSLVNLHCEFDFTLLSQIDFGCGSGCLLEA</sequence>
<proteinExistence type="predicted"/>
<name>A0A371IDT8_MUCPR</name>
<dbReference type="Proteomes" id="UP000257109">
    <property type="component" value="Unassembled WGS sequence"/>
</dbReference>
<dbReference type="AlphaFoldDB" id="A0A371IDT8"/>
<comment type="caution">
    <text evidence="1">The sequence shown here is derived from an EMBL/GenBank/DDBJ whole genome shotgun (WGS) entry which is preliminary data.</text>
</comment>
<dbReference type="OrthoDB" id="1697332at2759"/>